<gene>
    <name evidence="3" type="ORF">BBEV_1990</name>
</gene>
<evidence type="ECO:0000313" key="4">
    <source>
        <dbReference type="Proteomes" id="UP000094463"/>
    </source>
</evidence>
<feature type="transmembrane region" description="Helical" evidence="2">
    <location>
        <begin position="56"/>
        <end position="76"/>
    </location>
</feature>
<feature type="region of interest" description="Disordered" evidence="1">
    <location>
        <begin position="100"/>
        <end position="148"/>
    </location>
</feature>
<dbReference type="Proteomes" id="UP000094463">
    <property type="component" value="Chromosome"/>
</dbReference>
<keyword evidence="2" id="KW-0812">Transmembrane</keyword>
<proteinExistence type="predicted"/>
<feature type="compositionally biased region" description="Basic and acidic residues" evidence="1">
    <location>
        <begin position="105"/>
        <end position="122"/>
    </location>
</feature>
<keyword evidence="2" id="KW-0472">Membrane</keyword>
<protein>
    <submittedName>
        <fullName evidence="3">ABC transporter related</fullName>
    </submittedName>
</protein>
<evidence type="ECO:0000313" key="3">
    <source>
        <dbReference type="EMBL" id="AOM83350.1"/>
    </source>
</evidence>
<feature type="compositionally biased region" description="Basic and acidic residues" evidence="1">
    <location>
        <begin position="1"/>
        <end position="14"/>
    </location>
</feature>
<dbReference type="STRING" id="632773.BBEV_1990"/>
<feature type="compositionally biased region" description="Basic and acidic residues" evidence="1">
    <location>
        <begin position="35"/>
        <end position="47"/>
    </location>
</feature>
<dbReference type="OrthoDB" id="5637at2"/>
<dbReference type="AlphaFoldDB" id="A0A1D7QWG6"/>
<feature type="compositionally biased region" description="Basic and acidic residues" evidence="1">
    <location>
        <begin position="129"/>
        <end position="142"/>
    </location>
</feature>
<reference evidence="3 4" key="1">
    <citation type="submission" date="2015-08" db="EMBL/GenBank/DDBJ databases">
        <title>The complete genome sequence of Bacillus beveridgei MLTeJB.</title>
        <authorList>
            <person name="Hanson T.E."/>
            <person name="Mesa C."/>
            <person name="Basesman S.M."/>
            <person name="Oremland R.S."/>
        </authorList>
    </citation>
    <scope>NUCLEOTIDE SEQUENCE [LARGE SCALE GENOMIC DNA]</scope>
    <source>
        <strain evidence="3 4">MLTeJB</strain>
    </source>
</reference>
<sequence length="299" mass="35232">MTRKGRNSEEDILKKLQFAPSKKTREASFSSMRKGMKEMKDKGDPKAESIQNRRVWNARVAMIAAAAIFFLLVINIDFIPMTGENNENAEQEESVNHAATEINENNEKNENAIDNESDRNDSEENQSDEGNHDSPVERDEMKSITTYPEGGERIRAYQLLHEEGLPFTTYVREEWQVTTEEADEPFLVHLTPQDEEFDFGQMILRVSEDSGQKEKLFEEMIEKLSQYEEVESYESEEGTPFHEWLIEGYRFVDYGEDTTGYSYLFEAEDYIFWLHSEHRLEFQEGWFDDDIFSREWEWN</sequence>
<feature type="region of interest" description="Disordered" evidence="1">
    <location>
        <begin position="1"/>
        <end position="48"/>
    </location>
</feature>
<organism evidence="3 4">
    <name type="scientific">Salisediminibacterium beveridgei</name>
    <dbReference type="NCBI Taxonomy" id="632773"/>
    <lineage>
        <taxon>Bacteria</taxon>
        <taxon>Bacillati</taxon>
        <taxon>Bacillota</taxon>
        <taxon>Bacilli</taxon>
        <taxon>Bacillales</taxon>
        <taxon>Bacillaceae</taxon>
        <taxon>Salisediminibacterium</taxon>
    </lineage>
</organism>
<evidence type="ECO:0000256" key="1">
    <source>
        <dbReference type="SAM" id="MobiDB-lite"/>
    </source>
</evidence>
<name>A0A1D7QWG6_9BACI</name>
<accession>A0A1D7QWG6</accession>
<keyword evidence="4" id="KW-1185">Reference proteome</keyword>
<dbReference type="RefSeq" id="WP_069365340.1">
    <property type="nucleotide sequence ID" value="NZ_CP012502.1"/>
</dbReference>
<dbReference type="EMBL" id="CP012502">
    <property type="protein sequence ID" value="AOM83350.1"/>
    <property type="molecule type" value="Genomic_DNA"/>
</dbReference>
<dbReference type="KEGG" id="bbev:BBEV_1990"/>
<evidence type="ECO:0000256" key="2">
    <source>
        <dbReference type="SAM" id="Phobius"/>
    </source>
</evidence>
<keyword evidence="2" id="KW-1133">Transmembrane helix</keyword>